<proteinExistence type="predicted"/>
<dbReference type="GO" id="GO:0004930">
    <property type="term" value="F:G protein-coupled receptor activity"/>
    <property type="evidence" value="ECO:0007669"/>
    <property type="project" value="UniProtKB-KW"/>
</dbReference>
<dbReference type="PRINTS" id="PR00237">
    <property type="entry name" value="GPCRRHODOPSN"/>
</dbReference>
<protein>
    <submittedName>
        <fullName evidence="10">CCKAR</fullName>
    </submittedName>
</protein>
<evidence type="ECO:0000256" key="8">
    <source>
        <dbReference type="SAM" id="Phobius"/>
    </source>
</evidence>
<evidence type="ECO:0000313" key="11">
    <source>
        <dbReference type="Proteomes" id="UP000683360"/>
    </source>
</evidence>
<dbReference type="EMBL" id="CAJPWZ010000892">
    <property type="protein sequence ID" value="CAG2202613.1"/>
    <property type="molecule type" value="Genomic_DNA"/>
</dbReference>
<evidence type="ECO:0000256" key="5">
    <source>
        <dbReference type="ARBA" id="ARBA00023136"/>
    </source>
</evidence>
<evidence type="ECO:0000256" key="7">
    <source>
        <dbReference type="ARBA" id="ARBA00023224"/>
    </source>
</evidence>
<keyword evidence="11" id="KW-1185">Reference proteome</keyword>
<feature type="transmembrane region" description="Helical" evidence="8">
    <location>
        <begin position="71"/>
        <end position="94"/>
    </location>
</feature>
<comment type="caution">
    <text evidence="10">The sequence shown here is derived from an EMBL/GenBank/DDBJ whole genome shotgun (WGS) entry which is preliminary data.</text>
</comment>
<sequence>MKSRRWCTVGNTKKILIAVWVVAVALSSPTFKLMDTEHTLFHQNGTIVPISLCSCVTEYESSKLTFSVYKLIIMFALPTQIMIICYSAVIYSLWISSKQLTQLVPSQRSSNPSIERIAMRQTFHGVNSGVRKCNVLHKSNNDILRARKQVIKILAAVVVVFLIAWGPKLIIQVMQDMKLDIIYTPSAFSTQVVFNCLPYIQSCLNPIIYGFMSKNFRRSMSLACRRYCILCRLLRCFRHKKKNNFNDLENDSKFSNGLTVQTRIVCKTSGSSDEEKCDSTYIA</sequence>
<keyword evidence="5 8" id="KW-0472">Membrane</keyword>
<keyword evidence="2 8" id="KW-0812">Transmembrane</keyword>
<dbReference type="OrthoDB" id="2132067at2759"/>
<dbReference type="Pfam" id="PF00001">
    <property type="entry name" value="7tm_1"/>
    <property type="match status" value="1"/>
</dbReference>
<dbReference type="PANTHER" id="PTHR45695">
    <property type="entry name" value="LEUCOKININ RECEPTOR-RELATED"/>
    <property type="match status" value="1"/>
</dbReference>
<name>A0A8S3RC18_MYTED</name>
<dbReference type="InterPro" id="IPR000276">
    <property type="entry name" value="GPCR_Rhodpsn"/>
</dbReference>
<evidence type="ECO:0000256" key="6">
    <source>
        <dbReference type="ARBA" id="ARBA00023170"/>
    </source>
</evidence>
<organism evidence="10 11">
    <name type="scientific">Mytilus edulis</name>
    <name type="common">Blue mussel</name>
    <dbReference type="NCBI Taxonomy" id="6550"/>
    <lineage>
        <taxon>Eukaryota</taxon>
        <taxon>Metazoa</taxon>
        <taxon>Spiralia</taxon>
        <taxon>Lophotrochozoa</taxon>
        <taxon>Mollusca</taxon>
        <taxon>Bivalvia</taxon>
        <taxon>Autobranchia</taxon>
        <taxon>Pteriomorphia</taxon>
        <taxon>Mytilida</taxon>
        <taxon>Mytiloidea</taxon>
        <taxon>Mytilidae</taxon>
        <taxon>Mytilinae</taxon>
        <taxon>Mytilus</taxon>
    </lineage>
</organism>
<dbReference type="InterPro" id="IPR017452">
    <property type="entry name" value="GPCR_Rhodpsn_7TM"/>
</dbReference>
<evidence type="ECO:0000256" key="4">
    <source>
        <dbReference type="ARBA" id="ARBA00023040"/>
    </source>
</evidence>
<keyword evidence="6" id="KW-0675">Receptor</keyword>
<feature type="transmembrane region" description="Helical" evidence="8">
    <location>
        <begin position="153"/>
        <end position="171"/>
    </location>
</feature>
<gene>
    <name evidence="10" type="ORF">MEDL_17132</name>
</gene>
<evidence type="ECO:0000256" key="1">
    <source>
        <dbReference type="ARBA" id="ARBA00004141"/>
    </source>
</evidence>
<keyword evidence="4" id="KW-0297">G-protein coupled receptor</keyword>
<evidence type="ECO:0000259" key="9">
    <source>
        <dbReference type="PROSITE" id="PS50262"/>
    </source>
</evidence>
<comment type="subcellular location">
    <subcellularLocation>
        <location evidence="1">Membrane</location>
        <topology evidence="1">Multi-pass membrane protein</topology>
    </subcellularLocation>
</comment>
<feature type="transmembrane region" description="Helical" evidence="8">
    <location>
        <begin position="191"/>
        <end position="212"/>
    </location>
</feature>
<evidence type="ECO:0000313" key="10">
    <source>
        <dbReference type="EMBL" id="CAG2202613.1"/>
    </source>
</evidence>
<accession>A0A8S3RC18</accession>
<dbReference type="GO" id="GO:0005886">
    <property type="term" value="C:plasma membrane"/>
    <property type="evidence" value="ECO:0007669"/>
    <property type="project" value="TreeGrafter"/>
</dbReference>
<keyword evidence="7" id="KW-0807">Transducer</keyword>
<dbReference type="PROSITE" id="PS50262">
    <property type="entry name" value="G_PROTEIN_RECEP_F1_2"/>
    <property type="match status" value="1"/>
</dbReference>
<dbReference type="SUPFAM" id="SSF81321">
    <property type="entry name" value="Family A G protein-coupled receptor-like"/>
    <property type="match status" value="1"/>
</dbReference>
<dbReference type="Proteomes" id="UP000683360">
    <property type="component" value="Unassembled WGS sequence"/>
</dbReference>
<reference evidence="10" key="1">
    <citation type="submission" date="2021-03" db="EMBL/GenBank/DDBJ databases">
        <authorList>
            <person name="Bekaert M."/>
        </authorList>
    </citation>
    <scope>NUCLEOTIDE SEQUENCE</scope>
</reference>
<keyword evidence="3 8" id="KW-1133">Transmembrane helix</keyword>
<evidence type="ECO:0000256" key="2">
    <source>
        <dbReference type="ARBA" id="ARBA00022692"/>
    </source>
</evidence>
<dbReference type="AlphaFoldDB" id="A0A8S3RC18"/>
<dbReference type="Gene3D" id="1.20.1070.10">
    <property type="entry name" value="Rhodopsin 7-helix transmembrane proteins"/>
    <property type="match status" value="1"/>
</dbReference>
<evidence type="ECO:0000256" key="3">
    <source>
        <dbReference type="ARBA" id="ARBA00022989"/>
    </source>
</evidence>
<dbReference type="PANTHER" id="PTHR45695:SF15">
    <property type="entry name" value="OPSIN RH2"/>
    <property type="match status" value="1"/>
</dbReference>
<feature type="domain" description="G-protein coupled receptors family 1 profile" evidence="9">
    <location>
        <begin position="1"/>
        <end position="209"/>
    </location>
</feature>